<reference evidence="1 2" key="1">
    <citation type="submission" date="2019-03" db="EMBL/GenBank/DDBJ databases">
        <title>Single cell metagenomics reveals metabolic interactions within the superorganism composed of flagellate Streblomastix strix and complex community of Bacteroidetes bacteria on its surface.</title>
        <authorList>
            <person name="Treitli S.C."/>
            <person name="Kolisko M."/>
            <person name="Husnik F."/>
            <person name="Keeling P."/>
            <person name="Hampl V."/>
        </authorList>
    </citation>
    <scope>NUCLEOTIDE SEQUENCE [LARGE SCALE GENOMIC DNA]</scope>
    <source>
        <strain evidence="1">ST1C</strain>
    </source>
</reference>
<protein>
    <submittedName>
        <fullName evidence="1">Uncharacterized protein</fullName>
    </submittedName>
</protein>
<feature type="non-terminal residue" evidence="1">
    <location>
        <position position="1"/>
    </location>
</feature>
<sequence length="438" mass="49670">LNDVSIGACSCYEVGDPRNECSQSKSCDDLEADLSNVPEIRCACNGDNDPRRGITCAVSRMCSYNDLISTPCLCSPQYNSGNCTCTEEYHNDQQCICDQSQESGVYDLTSCRSTKICIGDNIPIGCTPLCAVDSNQIVELESCFCNQESQPINCRCPTDSSQLIGIPTDRCNCRQIYDPRDENLCKFQLKGVILIVNTSNVNPLRFTFYGERFQQGLLSVLIVELRNKTEEEIKLEKDNNKQFEEKYNTKKSIQTYSTNYNRNHKSNENQQNRLFESLTSSKFLKPFDRYLPNIIQNQEEIIRDKDGYIIWPPENAIQLPIFIDDVQIESEQNATFSMNDITWLDTRKKWYGMLISSDNETYYGANGNEGEAVIIDVVVEEGEQFVNFNKNQTSEGIVDPPVIEKPVSFPFWLKLLIIILASSSRVSSSSFVIIFGKL</sequence>
<name>A0A5J4TPI6_9EUKA</name>
<organism evidence="1 2">
    <name type="scientific">Streblomastix strix</name>
    <dbReference type="NCBI Taxonomy" id="222440"/>
    <lineage>
        <taxon>Eukaryota</taxon>
        <taxon>Metamonada</taxon>
        <taxon>Preaxostyla</taxon>
        <taxon>Oxymonadida</taxon>
        <taxon>Streblomastigidae</taxon>
        <taxon>Streblomastix</taxon>
    </lineage>
</organism>
<proteinExistence type="predicted"/>
<accession>A0A5J4TPI6</accession>
<comment type="caution">
    <text evidence="1">The sequence shown here is derived from an EMBL/GenBank/DDBJ whole genome shotgun (WGS) entry which is preliminary data.</text>
</comment>
<evidence type="ECO:0000313" key="2">
    <source>
        <dbReference type="Proteomes" id="UP000324800"/>
    </source>
</evidence>
<dbReference type="AlphaFoldDB" id="A0A5J4TPI6"/>
<evidence type="ECO:0000313" key="1">
    <source>
        <dbReference type="EMBL" id="KAA6360366.1"/>
    </source>
</evidence>
<dbReference type="Proteomes" id="UP000324800">
    <property type="component" value="Unassembled WGS sequence"/>
</dbReference>
<dbReference type="EMBL" id="SNRW01027035">
    <property type="protein sequence ID" value="KAA6360366.1"/>
    <property type="molecule type" value="Genomic_DNA"/>
</dbReference>
<gene>
    <name evidence="1" type="ORF">EZS28_044107</name>
</gene>